<dbReference type="NCBIfam" id="TIGR00188">
    <property type="entry name" value="rnpA"/>
    <property type="match status" value="1"/>
</dbReference>
<dbReference type="InterPro" id="IPR014721">
    <property type="entry name" value="Ribsml_uS5_D2-typ_fold_subgr"/>
</dbReference>
<dbReference type="InterPro" id="IPR000100">
    <property type="entry name" value="RNase_P"/>
</dbReference>
<dbReference type="SUPFAM" id="SSF54211">
    <property type="entry name" value="Ribosomal protein S5 domain 2-like"/>
    <property type="match status" value="1"/>
</dbReference>
<dbReference type="PANTHER" id="PTHR33992:SF1">
    <property type="entry name" value="RIBONUCLEASE P PROTEIN COMPONENT"/>
    <property type="match status" value="1"/>
</dbReference>
<dbReference type="GO" id="GO:0030677">
    <property type="term" value="C:ribonuclease P complex"/>
    <property type="evidence" value="ECO:0007669"/>
    <property type="project" value="TreeGrafter"/>
</dbReference>
<reference evidence="10" key="1">
    <citation type="submission" date="2020-10" db="EMBL/GenBank/DDBJ databases">
        <authorList>
            <person name="Gilroy R."/>
        </authorList>
    </citation>
    <scope>NUCLEOTIDE SEQUENCE</scope>
    <source>
        <strain evidence="10">ChiHecec2B26-709</strain>
    </source>
</reference>
<evidence type="ECO:0000313" key="10">
    <source>
        <dbReference type="EMBL" id="HIT46477.1"/>
    </source>
</evidence>
<evidence type="ECO:0000256" key="7">
    <source>
        <dbReference type="HAMAP-Rule" id="MF_00227"/>
    </source>
</evidence>
<evidence type="ECO:0000256" key="3">
    <source>
        <dbReference type="ARBA" id="ARBA00022722"/>
    </source>
</evidence>
<keyword evidence="2 7" id="KW-0819">tRNA processing</keyword>
<protein>
    <recommendedName>
        <fullName evidence="7 8">Ribonuclease P protein component</fullName>
        <shortName evidence="7">RNase P protein</shortName>
        <shortName evidence="7">RNaseP protein</shortName>
        <ecNumber evidence="7 8">3.1.26.5</ecNumber>
    </recommendedName>
    <alternativeName>
        <fullName evidence="7">Protein C5</fullName>
    </alternativeName>
</protein>
<dbReference type="Gene3D" id="3.30.230.10">
    <property type="match status" value="1"/>
</dbReference>
<evidence type="ECO:0000313" key="11">
    <source>
        <dbReference type="Proteomes" id="UP000886881"/>
    </source>
</evidence>
<keyword evidence="5 7" id="KW-0378">Hydrolase</keyword>
<keyword evidence="6 7" id="KW-0694">RNA-binding</keyword>
<dbReference type="EMBL" id="DVLC01000025">
    <property type="protein sequence ID" value="HIT46477.1"/>
    <property type="molecule type" value="Genomic_DNA"/>
</dbReference>
<organism evidence="10 11">
    <name type="scientific">Candidatus Cryptobacteroides merdipullorum</name>
    <dbReference type="NCBI Taxonomy" id="2840771"/>
    <lineage>
        <taxon>Bacteria</taxon>
        <taxon>Pseudomonadati</taxon>
        <taxon>Bacteroidota</taxon>
        <taxon>Bacteroidia</taxon>
        <taxon>Bacteroidales</taxon>
        <taxon>Candidatus Cryptobacteroides</taxon>
    </lineage>
</organism>
<evidence type="ECO:0000256" key="2">
    <source>
        <dbReference type="ARBA" id="ARBA00022694"/>
    </source>
</evidence>
<dbReference type="HAMAP" id="MF_00227">
    <property type="entry name" value="RNase_P"/>
    <property type="match status" value="1"/>
</dbReference>
<dbReference type="GO" id="GO:0000049">
    <property type="term" value="F:tRNA binding"/>
    <property type="evidence" value="ECO:0007669"/>
    <property type="project" value="UniProtKB-UniRule"/>
</dbReference>
<evidence type="ECO:0000256" key="8">
    <source>
        <dbReference type="NCBIfam" id="TIGR00188"/>
    </source>
</evidence>
<proteinExistence type="inferred from homology"/>
<dbReference type="GO" id="GO:0001682">
    <property type="term" value="P:tRNA 5'-leader removal"/>
    <property type="evidence" value="ECO:0007669"/>
    <property type="project" value="UniProtKB-UniRule"/>
</dbReference>
<sequence>MVAPAAHTLRKAERLCGKKDISRLFSEGKWGAAGHIRYCWVTRTEAALKHGDGICGGCSATSQDTTPDSVRREDDAALNRLLVSVSKRFFKRAVKRNLLKRRMREAYRLQKELLECGGVDFLLSWSSKEVGDWETVRAEVATALTRIDKAVAKQRAASDGNATQPGRLTEAGADGTSHPSTERVPACPEDSNAEQSIGLGAGTDYAE</sequence>
<dbReference type="GO" id="GO:0004526">
    <property type="term" value="F:ribonuclease P activity"/>
    <property type="evidence" value="ECO:0007669"/>
    <property type="project" value="UniProtKB-UniRule"/>
</dbReference>
<evidence type="ECO:0000256" key="4">
    <source>
        <dbReference type="ARBA" id="ARBA00022759"/>
    </source>
</evidence>
<evidence type="ECO:0000256" key="6">
    <source>
        <dbReference type="ARBA" id="ARBA00022884"/>
    </source>
</evidence>
<dbReference type="InterPro" id="IPR020568">
    <property type="entry name" value="Ribosomal_Su5_D2-typ_SF"/>
</dbReference>
<comment type="similarity">
    <text evidence="7">Belongs to the RnpA family.</text>
</comment>
<evidence type="ECO:0000256" key="1">
    <source>
        <dbReference type="ARBA" id="ARBA00002663"/>
    </source>
</evidence>
<keyword evidence="3 7" id="KW-0540">Nuclease</keyword>
<dbReference type="GO" id="GO:0042781">
    <property type="term" value="F:3'-tRNA processing endoribonuclease activity"/>
    <property type="evidence" value="ECO:0007669"/>
    <property type="project" value="TreeGrafter"/>
</dbReference>
<dbReference type="Pfam" id="PF00825">
    <property type="entry name" value="Ribonuclease_P"/>
    <property type="match status" value="1"/>
</dbReference>
<reference evidence="10" key="2">
    <citation type="journal article" date="2021" name="PeerJ">
        <title>Extensive microbial diversity within the chicken gut microbiome revealed by metagenomics and culture.</title>
        <authorList>
            <person name="Gilroy R."/>
            <person name="Ravi A."/>
            <person name="Getino M."/>
            <person name="Pursley I."/>
            <person name="Horton D.L."/>
            <person name="Alikhan N.F."/>
            <person name="Baker D."/>
            <person name="Gharbi K."/>
            <person name="Hall N."/>
            <person name="Watson M."/>
            <person name="Adriaenssens E.M."/>
            <person name="Foster-Nyarko E."/>
            <person name="Jarju S."/>
            <person name="Secka A."/>
            <person name="Antonio M."/>
            <person name="Oren A."/>
            <person name="Chaudhuri R.R."/>
            <person name="La Ragione R."/>
            <person name="Hildebrand F."/>
            <person name="Pallen M.J."/>
        </authorList>
    </citation>
    <scope>NUCLEOTIDE SEQUENCE</scope>
    <source>
        <strain evidence="10">ChiHecec2B26-709</strain>
    </source>
</reference>
<gene>
    <name evidence="7 10" type="primary">rnpA</name>
    <name evidence="10" type="ORF">IAC35_01310</name>
</gene>
<comment type="caution">
    <text evidence="10">The sequence shown here is derived from an EMBL/GenBank/DDBJ whole genome shotgun (WGS) entry which is preliminary data.</text>
</comment>
<evidence type="ECO:0000256" key="9">
    <source>
        <dbReference type="SAM" id="MobiDB-lite"/>
    </source>
</evidence>
<comment type="catalytic activity">
    <reaction evidence="7">
        <text>Endonucleolytic cleavage of RNA, removing 5'-extranucleotides from tRNA precursor.</text>
        <dbReference type="EC" id="3.1.26.5"/>
    </reaction>
</comment>
<dbReference type="Proteomes" id="UP000886881">
    <property type="component" value="Unassembled WGS sequence"/>
</dbReference>
<comment type="subunit">
    <text evidence="7">Consists of a catalytic RNA component (M1 or rnpB) and a protein subunit.</text>
</comment>
<dbReference type="PROSITE" id="PS00648">
    <property type="entry name" value="RIBONUCLEASE_P"/>
    <property type="match status" value="1"/>
</dbReference>
<accession>A0A9D1KGY7</accession>
<comment type="function">
    <text evidence="1 7">RNaseP catalyzes the removal of the 5'-leader sequence from pre-tRNA to produce the mature 5'-terminus. It can also cleave other RNA substrates such as 4.5S RNA. The protein component plays an auxiliary but essential role in vivo by binding to the 5'-leader sequence and broadening the substrate specificity of the ribozyme.</text>
</comment>
<dbReference type="PANTHER" id="PTHR33992">
    <property type="entry name" value="RIBONUCLEASE P PROTEIN COMPONENT"/>
    <property type="match status" value="1"/>
</dbReference>
<keyword evidence="4 7" id="KW-0255">Endonuclease</keyword>
<name>A0A9D1KGY7_9BACT</name>
<dbReference type="EC" id="3.1.26.5" evidence="7 8"/>
<feature type="region of interest" description="Disordered" evidence="9">
    <location>
        <begin position="153"/>
        <end position="207"/>
    </location>
</feature>
<dbReference type="InterPro" id="IPR020539">
    <property type="entry name" value="RNase_P_CS"/>
</dbReference>
<evidence type="ECO:0000256" key="5">
    <source>
        <dbReference type="ARBA" id="ARBA00022801"/>
    </source>
</evidence>
<dbReference type="AlphaFoldDB" id="A0A9D1KGY7"/>